<evidence type="ECO:0000256" key="7">
    <source>
        <dbReference type="ARBA" id="ARBA00022729"/>
    </source>
</evidence>
<keyword evidence="7 17" id="KW-0732">Signal</keyword>
<evidence type="ECO:0000313" key="19">
    <source>
        <dbReference type="EMBL" id="AKJ70555.1"/>
    </source>
</evidence>
<evidence type="ECO:0000256" key="3">
    <source>
        <dbReference type="ARBA" id="ARBA00010541"/>
    </source>
</evidence>
<evidence type="ECO:0000256" key="13">
    <source>
        <dbReference type="ARBA" id="ARBA00032850"/>
    </source>
</evidence>
<dbReference type="SUPFAM" id="SSF50494">
    <property type="entry name" value="Trypsin-like serine proteases"/>
    <property type="match status" value="1"/>
</dbReference>
<comment type="catalytic activity">
    <reaction evidence="1">
        <text>Acts on substrates that are at least partially unfolded. The cleavage site P1 residue is normally between a pair of hydrophobic residues, such as Val-|-Val.</text>
        <dbReference type="EC" id="3.4.21.107"/>
    </reaction>
</comment>
<keyword evidence="9" id="KW-0574">Periplasm</keyword>
<comment type="similarity">
    <text evidence="3">Belongs to the peptidase S1C family.</text>
</comment>
<dbReference type="FunFam" id="2.40.10.120:FF:000007">
    <property type="entry name" value="Periplasmic serine endoprotease DegP-like"/>
    <property type="match status" value="1"/>
</dbReference>
<dbReference type="InterPro" id="IPR001940">
    <property type="entry name" value="Peptidase_S1C"/>
</dbReference>
<evidence type="ECO:0000256" key="2">
    <source>
        <dbReference type="ARBA" id="ARBA00004418"/>
    </source>
</evidence>
<evidence type="ECO:0000256" key="15">
    <source>
        <dbReference type="PIRSR" id="PIRSR611782-2"/>
    </source>
</evidence>
<keyword evidence="8" id="KW-0677">Repeat</keyword>
<feature type="signal peptide" evidence="17">
    <location>
        <begin position="1"/>
        <end position="25"/>
    </location>
</feature>
<dbReference type="PANTHER" id="PTHR22939:SF130">
    <property type="entry name" value="PERIPLASMIC SERINE ENDOPROTEASE DEGP-LIKE-RELATED"/>
    <property type="match status" value="1"/>
</dbReference>
<dbReference type="PRINTS" id="PR00834">
    <property type="entry name" value="PROTEASES2C"/>
</dbReference>
<dbReference type="AlphaFoldDB" id="A0A0G3EUC3"/>
<organism evidence="19 20">
    <name type="scientific">Pandoraea thiooxydans</name>
    <dbReference type="NCBI Taxonomy" id="445709"/>
    <lineage>
        <taxon>Bacteria</taxon>
        <taxon>Pseudomonadati</taxon>
        <taxon>Pseudomonadota</taxon>
        <taxon>Betaproteobacteria</taxon>
        <taxon>Burkholderiales</taxon>
        <taxon>Burkholderiaceae</taxon>
        <taxon>Pandoraea</taxon>
    </lineage>
</organism>
<feature type="chain" id="PRO_5038682956" description="Probable periplasmic serine endoprotease DegP-like" evidence="17">
    <location>
        <begin position="26"/>
        <end position="498"/>
    </location>
</feature>
<feature type="domain" description="PDZ" evidence="18">
    <location>
        <begin position="290"/>
        <end position="350"/>
    </location>
</feature>
<evidence type="ECO:0000256" key="8">
    <source>
        <dbReference type="ARBA" id="ARBA00022737"/>
    </source>
</evidence>
<sequence>MSSAASSPASTAAASSAVAPSSAAAASAPAAACAPVGAQRFSSLPDFTQLVAKVGPAVVNIRTTEKVRIQRGSIPGMNDDAMAELFRRFFGIPLPQGPRSGKTPNNKQPAPQDEEQNSGVGSGFIITPDGYIMTNAHVVDGADSIYVTLTDKREFKARLIGLDKRTDVALVKINASNLPVVALGDSNKLKVGEWVVAIGSPFGLDNTVTAGIVSAKGRDTGDYLPFIQTDVAVNPGNSGGPLLNMRGEVIGINSMIYSQTGGFMGISFAIPIDEVMRVADQLKKTGRVIRGRIGVAISEVTQDVAESLGLPKPQGALVRTVEPGGPADKAGLLGGDIILKFNGQSVDHATDLPRLVGETKPGTRATLSVWRKGAVRELHVVVAEMAPDKTTKADNSATPPDQAAPNKLGLVVSDLTDAQRKDLKVRNGVMVELATGPAAGAGIQQGDIILRIGDTDIVNAKQFAALVQGLDSKKLVAVLVRRGDATQFIPLRPSAAKK</sequence>
<dbReference type="EMBL" id="CP011568">
    <property type="protein sequence ID" value="AKJ70555.1"/>
    <property type="molecule type" value="Genomic_DNA"/>
</dbReference>
<feature type="binding site" evidence="15">
    <location>
        <begin position="236"/>
        <end position="238"/>
    </location>
    <ligand>
        <name>substrate</name>
    </ligand>
</feature>
<evidence type="ECO:0000256" key="9">
    <source>
        <dbReference type="ARBA" id="ARBA00022764"/>
    </source>
</evidence>
<dbReference type="GO" id="GO:0004252">
    <property type="term" value="F:serine-type endopeptidase activity"/>
    <property type="evidence" value="ECO:0007669"/>
    <property type="project" value="InterPro"/>
</dbReference>
<feature type="binding site" evidence="15">
    <location>
        <position position="137"/>
    </location>
    <ligand>
        <name>substrate</name>
    </ligand>
</feature>
<dbReference type="KEGG" id="ptx:ABW99_12715"/>
<gene>
    <name evidence="19" type="ORF">ABW99_12715</name>
</gene>
<protein>
    <recommendedName>
        <fullName evidence="5">Probable periplasmic serine endoprotease DegP-like</fullName>
        <ecNumber evidence="4">3.4.21.107</ecNumber>
    </recommendedName>
    <alternativeName>
        <fullName evidence="13">Protease Do</fullName>
    </alternativeName>
</protein>
<feature type="active site" description="Charge relay system" evidence="14">
    <location>
        <position position="137"/>
    </location>
</feature>
<dbReference type="STRING" id="445709.ABW99_12715"/>
<name>A0A0G3EUC3_9BURK</name>
<feature type="active site" description="Charge relay system" evidence="14">
    <location>
        <position position="238"/>
    </location>
</feature>
<dbReference type="CDD" id="cd10839">
    <property type="entry name" value="cpPDZ1_DegP-like"/>
    <property type="match status" value="1"/>
</dbReference>
<dbReference type="InterPro" id="IPR001478">
    <property type="entry name" value="PDZ"/>
</dbReference>
<dbReference type="PATRIC" id="fig|445709.3.peg.2699"/>
<dbReference type="Gene3D" id="2.40.10.120">
    <property type="match status" value="1"/>
</dbReference>
<dbReference type="SUPFAM" id="SSF50156">
    <property type="entry name" value="PDZ domain-like"/>
    <property type="match status" value="2"/>
</dbReference>
<reference evidence="20" key="1">
    <citation type="submission" date="2015-06" db="EMBL/GenBank/DDBJ databases">
        <authorList>
            <person name="Lim Y.L."/>
            <person name="Ee R."/>
            <person name="Yong D."/>
            <person name="How K.Y."/>
            <person name="Yin W.F."/>
            <person name="Chan K.G."/>
        </authorList>
    </citation>
    <scope>NUCLEOTIDE SEQUENCE [LARGE SCALE GENOMIC DNA]</scope>
    <source>
        <strain evidence="20">DSM 25325</strain>
    </source>
</reference>
<keyword evidence="11" id="KW-0720">Serine protease</keyword>
<evidence type="ECO:0000259" key="18">
    <source>
        <dbReference type="PROSITE" id="PS50106"/>
    </source>
</evidence>
<dbReference type="Gene3D" id="2.30.42.10">
    <property type="match status" value="2"/>
</dbReference>
<dbReference type="Pfam" id="PF00595">
    <property type="entry name" value="PDZ"/>
    <property type="match status" value="1"/>
</dbReference>
<dbReference type="SMART" id="SM00228">
    <property type="entry name" value="PDZ"/>
    <property type="match status" value="2"/>
</dbReference>
<comment type="subcellular location">
    <subcellularLocation>
        <location evidence="2">Periplasm</location>
    </subcellularLocation>
</comment>
<feature type="region of interest" description="Disordered" evidence="16">
    <location>
        <begin position="95"/>
        <end position="120"/>
    </location>
</feature>
<keyword evidence="12" id="KW-0346">Stress response</keyword>
<evidence type="ECO:0000256" key="5">
    <source>
        <dbReference type="ARBA" id="ARBA00013958"/>
    </source>
</evidence>
<accession>A0A0G3EUC3</accession>
<evidence type="ECO:0000256" key="4">
    <source>
        <dbReference type="ARBA" id="ARBA00013035"/>
    </source>
</evidence>
<evidence type="ECO:0000256" key="12">
    <source>
        <dbReference type="ARBA" id="ARBA00023016"/>
    </source>
</evidence>
<dbReference type="Pfam" id="PF13180">
    <property type="entry name" value="PDZ_2"/>
    <property type="match status" value="1"/>
</dbReference>
<dbReference type="InterPro" id="IPR009003">
    <property type="entry name" value="Peptidase_S1_PA"/>
</dbReference>
<evidence type="ECO:0000256" key="17">
    <source>
        <dbReference type="SAM" id="SignalP"/>
    </source>
</evidence>
<dbReference type="GO" id="GO:0006508">
    <property type="term" value="P:proteolysis"/>
    <property type="evidence" value="ECO:0007669"/>
    <property type="project" value="UniProtKB-KW"/>
</dbReference>
<feature type="active site" description="Charge relay system" evidence="14">
    <location>
        <position position="167"/>
    </location>
</feature>
<dbReference type="Pfam" id="PF13365">
    <property type="entry name" value="Trypsin_2"/>
    <property type="match status" value="1"/>
</dbReference>
<evidence type="ECO:0000256" key="11">
    <source>
        <dbReference type="ARBA" id="ARBA00022825"/>
    </source>
</evidence>
<dbReference type="EC" id="3.4.21.107" evidence="4"/>
<evidence type="ECO:0000256" key="1">
    <source>
        <dbReference type="ARBA" id="ARBA00001772"/>
    </source>
</evidence>
<dbReference type="InterPro" id="IPR036034">
    <property type="entry name" value="PDZ_sf"/>
</dbReference>
<evidence type="ECO:0000256" key="6">
    <source>
        <dbReference type="ARBA" id="ARBA00022670"/>
    </source>
</evidence>
<dbReference type="Proteomes" id="UP000036700">
    <property type="component" value="Chromosome"/>
</dbReference>
<keyword evidence="20" id="KW-1185">Reference proteome</keyword>
<keyword evidence="10" id="KW-0378">Hydrolase</keyword>
<evidence type="ECO:0000256" key="14">
    <source>
        <dbReference type="PIRSR" id="PIRSR611782-1"/>
    </source>
</evidence>
<evidence type="ECO:0000256" key="10">
    <source>
        <dbReference type="ARBA" id="ARBA00022801"/>
    </source>
</evidence>
<keyword evidence="6" id="KW-0645">Protease</keyword>
<dbReference type="PROSITE" id="PS50106">
    <property type="entry name" value="PDZ"/>
    <property type="match status" value="1"/>
</dbReference>
<evidence type="ECO:0000313" key="20">
    <source>
        <dbReference type="Proteomes" id="UP000036700"/>
    </source>
</evidence>
<feature type="binding site" evidence="15">
    <location>
        <position position="167"/>
    </location>
    <ligand>
        <name>substrate</name>
    </ligand>
</feature>
<evidence type="ECO:0000256" key="16">
    <source>
        <dbReference type="SAM" id="MobiDB-lite"/>
    </source>
</evidence>
<dbReference type="PANTHER" id="PTHR22939">
    <property type="entry name" value="SERINE PROTEASE FAMILY S1C HTRA-RELATED"/>
    <property type="match status" value="1"/>
</dbReference>
<proteinExistence type="inferred from homology"/>
<dbReference type="GO" id="GO:0042597">
    <property type="term" value="C:periplasmic space"/>
    <property type="evidence" value="ECO:0007669"/>
    <property type="project" value="UniProtKB-SubCell"/>
</dbReference>
<dbReference type="NCBIfam" id="TIGR02037">
    <property type="entry name" value="degP_htrA_DO"/>
    <property type="match status" value="1"/>
</dbReference>
<dbReference type="InterPro" id="IPR011782">
    <property type="entry name" value="Pept_S1C_Do"/>
</dbReference>